<organism evidence="2 3">
    <name type="scientific">Gandjariella thermophila</name>
    <dbReference type="NCBI Taxonomy" id="1931992"/>
    <lineage>
        <taxon>Bacteria</taxon>
        <taxon>Bacillati</taxon>
        <taxon>Actinomycetota</taxon>
        <taxon>Actinomycetes</taxon>
        <taxon>Pseudonocardiales</taxon>
        <taxon>Pseudonocardiaceae</taxon>
        <taxon>Gandjariella</taxon>
    </lineage>
</organism>
<sequence>MDPPTAAAPRAGRDRADTGGAMPATVVDRMATTPTLPRPRGPLSEWVIAVLRRRPAVEATTCP</sequence>
<evidence type="ECO:0000313" key="2">
    <source>
        <dbReference type="EMBL" id="GDY28400.1"/>
    </source>
</evidence>
<dbReference type="AlphaFoldDB" id="A0A4D4IZR9"/>
<keyword evidence="3" id="KW-1185">Reference proteome</keyword>
<accession>A0A4D4IZR9</accession>
<dbReference type="EMBL" id="BJFL01000001">
    <property type="protein sequence ID" value="GDY28400.1"/>
    <property type="molecule type" value="Genomic_DNA"/>
</dbReference>
<reference evidence="3" key="1">
    <citation type="submission" date="2019-04" db="EMBL/GenBank/DDBJ databases">
        <title>Draft genome sequence of Pseudonocardiaceae bacterium SL3-2-4.</title>
        <authorList>
            <person name="Ningsih F."/>
            <person name="Yokota A."/>
            <person name="Sakai Y."/>
            <person name="Nanatani K."/>
            <person name="Yabe S."/>
            <person name="Oetari A."/>
            <person name="Sjamsuridzal W."/>
        </authorList>
    </citation>
    <scope>NUCLEOTIDE SEQUENCE [LARGE SCALE GENOMIC DNA]</scope>
    <source>
        <strain evidence="3">SL3-2-4</strain>
    </source>
</reference>
<gene>
    <name evidence="2" type="ORF">GTS_00330</name>
</gene>
<proteinExistence type="predicted"/>
<evidence type="ECO:0000256" key="1">
    <source>
        <dbReference type="SAM" id="MobiDB-lite"/>
    </source>
</evidence>
<dbReference type="Proteomes" id="UP000298860">
    <property type="component" value="Unassembled WGS sequence"/>
</dbReference>
<protein>
    <submittedName>
        <fullName evidence="2">Uncharacterized protein</fullName>
    </submittedName>
</protein>
<name>A0A4D4IZR9_9PSEU</name>
<feature type="compositionally biased region" description="Low complexity" evidence="1">
    <location>
        <begin position="1"/>
        <end position="10"/>
    </location>
</feature>
<comment type="caution">
    <text evidence="2">The sequence shown here is derived from an EMBL/GenBank/DDBJ whole genome shotgun (WGS) entry which is preliminary data.</text>
</comment>
<feature type="region of interest" description="Disordered" evidence="1">
    <location>
        <begin position="1"/>
        <end position="26"/>
    </location>
</feature>
<evidence type="ECO:0000313" key="3">
    <source>
        <dbReference type="Proteomes" id="UP000298860"/>
    </source>
</evidence>